<feature type="region of interest" description="Disordered" evidence="1">
    <location>
        <begin position="62"/>
        <end position="86"/>
    </location>
</feature>
<name>A0A813J585_POLGL</name>
<gene>
    <name evidence="2" type="ORF">PGLA2088_LOCUS17039</name>
</gene>
<evidence type="ECO:0000313" key="3">
    <source>
        <dbReference type="Proteomes" id="UP000626109"/>
    </source>
</evidence>
<comment type="caution">
    <text evidence="2">The sequence shown here is derived from an EMBL/GenBank/DDBJ whole genome shotgun (WGS) entry which is preliminary data.</text>
</comment>
<feature type="non-terminal residue" evidence="2">
    <location>
        <position position="199"/>
    </location>
</feature>
<feature type="non-terminal residue" evidence="2">
    <location>
        <position position="1"/>
    </location>
</feature>
<sequence>DATAARSCGCSESCPSPLVTSFVCNDDMVPRVSLQNLGRMSLLAKGAAVEDVFQLGGASESLAKGQTWPSEADFAGTRTEGSSSAVPDLLVPGRVIVLHKMATPPSQSAEKQGEAEKPPDAEVLGQKSEPSQVTEAAGQQPTSNSDSEESEEEEEEVPDKSEPPGVWSAWLGDGTLPELSYVELAPSSVSDHMAPVYRE</sequence>
<feature type="compositionally biased region" description="Acidic residues" evidence="1">
    <location>
        <begin position="146"/>
        <end position="157"/>
    </location>
</feature>
<reference evidence="2" key="1">
    <citation type="submission" date="2021-02" db="EMBL/GenBank/DDBJ databases">
        <authorList>
            <person name="Dougan E. K."/>
            <person name="Rhodes N."/>
            <person name="Thang M."/>
            <person name="Chan C."/>
        </authorList>
    </citation>
    <scope>NUCLEOTIDE SEQUENCE</scope>
</reference>
<dbReference type="Proteomes" id="UP000626109">
    <property type="component" value="Unassembled WGS sequence"/>
</dbReference>
<dbReference type="EMBL" id="CAJNNW010022091">
    <property type="protein sequence ID" value="CAE8668810.1"/>
    <property type="molecule type" value="Genomic_DNA"/>
</dbReference>
<protein>
    <submittedName>
        <fullName evidence="2">Uncharacterized protein</fullName>
    </submittedName>
</protein>
<feature type="compositionally biased region" description="Polar residues" evidence="1">
    <location>
        <begin position="128"/>
        <end position="145"/>
    </location>
</feature>
<accession>A0A813J585</accession>
<feature type="region of interest" description="Disordered" evidence="1">
    <location>
        <begin position="103"/>
        <end position="172"/>
    </location>
</feature>
<organism evidence="2 3">
    <name type="scientific">Polarella glacialis</name>
    <name type="common">Dinoflagellate</name>
    <dbReference type="NCBI Taxonomy" id="89957"/>
    <lineage>
        <taxon>Eukaryota</taxon>
        <taxon>Sar</taxon>
        <taxon>Alveolata</taxon>
        <taxon>Dinophyceae</taxon>
        <taxon>Suessiales</taxon>
        <taxon>Suessiaceae</taxon>
        <taxon>Polarella</taxon>
    </lineage>
</organism>
<feature type="compositionally biased region" description="Basic and acidic residues" evidence="1">
    <location>
        <begin position="111"/>
        <end position="120"/>
    </location>
</feature>
<proteinExistence type="predicted"/>
<evidence type="ECO:0000313" key="2">
    <source>
        <dbReference type="EMBL" id="CAE8668810.1"/>
    </source>
</evidence>
<dbReference type="AlphaFoldDB" id="A0A813J585"/>
<evidence type="ECO:0000256" key="1">
    <source>
        <dbReference type="SAM" id="MobiDB-lite"/>
    </source>
</evidence>